<comment type="caution">
    <text evidence="5">The sequence shown here is derived from an EMBL/GenBank/DDBJ whole genome shotgun (WGS) entry which is preliminary data.</text>
</comment>
<feature type="region of interest" description="Disordered" evidence="4">
    <location>
        <begin position="1"/>
        <end position="43"/>
    </location>
</feature>
<dbReference type="AlphaFoldDB" id="A0AAV1QIE6"/>
<dbReference type="PANTHER" id="PTHR45048:SF1">
    <property type="entry name" value="WD REPEAT-CONTAINING PROTEIN 88"/>
    <property type="match status" value="1"/>
</dbReference>
<evidence type="ECO:0000256" key="2">
    <source>
        <dbReference type="ARBA" id="ARBA00022737"/>
    </source>
</evidence>
<dbReference type="PROSITE" id="PS50294">
    <property type="entry name" value="WD_REPEATS_REGION"/>
    <property type="match status" value="1"/>
</dbReference>
<feature type="compositionally biased region" description="Basic and acidic residues" evidence="4">
    <location>
        <begin position="27"/>
        <end position="36"/>
    </location>
</feature>
<dbReference type="Proteomes" id="UP001314229">
    <property type="component" value="Unassembled WGS sequence"/>
</dbReference>
<dbReference type="SUPFAM" id="SSF50978">
    <property type="entry name" value="WD40 repeat-like"/>
    <property type="match status" value="1"/>
</dbReference>
<reference evidence="5 6" key="1">
    <citation type="submission" date="2024-01" db="EMBL/GenBank/DDBJ databases">
        <authorList>
            <person name="Alioto T."/>
            <person name="Alioto T."/>
            <person name="Gomez Garrido J."/>
        </authorList>
    </citation>
    <scope>NUCLEOTIDE SEQUENCE [LARGE SCALE GENOMIC DNA]</scope>
</reference>
<evidence type="ECO:0000313" key="5">
    <source>
        <dbReference type="EMBL" id="CAK6984132.1"/>
    </source>
</evidence>
<gene>
    <name evidence="5" type="ORF">FSCOSCO3_A001781</name>
</gene>
<evidence type="ECO:0000256" key="3">
    <source>
        <dbReference type="PROSITE-ProRule" id="PRU00221"/>
    </source>
</evidence>
<dbReference type="PROSITE" id="PS00678">
    <property type="entry name" value="WD_REPEATS_1"/>
    <property type="match status" value="1"/>
</dbReference>
<sequence length="106" mass="11874">MAAKNIDPLSVDEPTGGEEEEDEKEEEEQRGAEWSKKTQVPVKQLRAHREAVTAARLCFNDSFLLSCSSDTTAVLWDVESCRPRRLFSGVHEKPVSECAVIPNSNR</sequence>
<evidence type="ECO:0000313" key="6">
    <source>
        <dbReference type="Proteomes" id="UP001314229"/>
    </source>
</evidence>
<keyword evidence="1 3" id="KW-0853">WD repeat</keyword>
<dbReference type="InterPro" id="IPR001680">
    <property type="entry name" value="WD40_rpt"/>
</dbReference>
<keyword evidence="2" id="KW-0677">Repeat</keyword>
<dbReference type="InterPro" id="IPR036322">
    <property type="entry name" value="WD40_repeat_dom_sf"/>
</dbReference>
<keyword evidence="6" id="KW-1185">Reference proteome</keyword>
<dbReference type="PROSITE" id="PS50082">
    <property type="entry name" value="WD_REPEATS_2"/>
    <property type="match status" value="1"/>
</dbReference>
<dbReference type="InterPro" id="IPR015943">
    <property type="entry name" value="WD40/YVTN_repeat-like_dom_sf"/>
</dbReference>
<dbReference type="Pfam" id="PF00400">
    <property type="entry name" value="WD40"/>
    <property type="match status" value="1"/>
</dbReference>
<dbReference type="EMBL" id="CAWUFR010001628">
    <property type="protein sequence ID" value="CAK6984132.1"/>
    <property type="molecule type" value="Genomic_DNA"/>
</dbReference>
<evidence type="ECO:0000256" key="1">
    <source>
        <dbReference type="ARBA" id="ARBA00022574"/>
    </source>
</evidence>
<name>A0AAV1QIE6_SCOSC</name>
<organism evidence="5 6">
    <name type="scientific">Scomber scombrus</name>
    <name type="common">Atlantic mackerel</name>
    <name type="synonym">Scomber vernalis</name>
    <dbReference type="NCBI Taxonomy" id="13677"/>
    <lineage>
        <taxon>Eukaryota</taxon>
        <taxon>Metazoa</taxon>
        <taxon>Chordata</taxon>
        <taxon>Craniata</taxon>
        <taxon>Vertebrata</taxon>
        <taxon>Euteleostomi</taxon>
        <taxon>Actinopterygii</taxon>
        <taxon>Neopterygii</taxon>
        <taxon>Teleostei</taxon>
        <taxon>Neoteleostei</taxon>
        <taxon>Acanthomorphata</taxon>
        <taxon>Pelagiaria</taxon>
        <taxon>Scombriformes</taxon>
        <taxon>Scombridae</taxon>
        <taxon>Scomber</taxon>
    </lineage>
</organism>
<dbReference type="InterPro" id="IPR019775">
    <property type="entry name" value="WD40_repeat_CS"/>
</dbReference>
<protein>
    <submittedName>
        <fullName evidence="5">WD repeat-containing protein 88-like</fullName>
    </submittedName>
</protein>
<feature type="compositionally biased region" description="Acidic residues" evidence="4">
    <location>
        <begin position="15"/>
        <end position="26"/>
    </location>
</feature>
<proteinExistence type="predicted"/>
<dbReference type="PANTHER" id="PTHR45048">
    <property type="match status" value="1"/>
</dbReference>
<accession>A0AAV1QIE6</accession>
<dbReference type="Gene3D" id="2.130.10.10">
    <property type="entry name" value="YVTN repeat-like/Quinoprotein amine dehydrogenase"/>
    <property type="match status" value="1"/>
</dbReference>
<feature type="repeat" description="WD" evidence="3">
    <location>
        <begin position="45"/>
        <end position="80"/>
    </location>
</feature>
<evidence type="ECO:0000256" key="4">
    <source>
        <dbReference type="SAM" id="MobiDB-lite"/>
    </source>
</evidence>
<dbReference type="SMART" id="SM00320">
    <property type="entry name" value="WD40"/>
    <property type="match status" value="1"/>
</dbReference>